<keyword evidence="8" id="KW-1185">Reference proteome</keyword>
<feature type="transmembrane region" description="Helical" evidence="5">
    <location>
        <begin position="12"/>
        <end position="31"/>
    </location>
</feature>
<keyword evidence="4 5" id="KW-0472">Membrane</keyword>
<feature type="transmembrane region" description="Helical" evidence="5">
    <location>
        <begin position="375"/>
        <end position="398"/>
    </location>
</feature>
<accession>A0ABM6NTS2</accession>
<feature type="transmembrane region" description="Helical" evidence="5">
    <location>
        <begin position="106"/>
        <end position="126"/>
    </location>
</feature>
<dbReference type="Gene3D" id="1.20.1250.20">
    <property type="entry name" value="MFS general substrate transporter like domains"/>
    <property type="match status" value="2"/>
</dbReference>
<dbReference type="EMBL" id="CP023518">
    <property type="protein sequence ID" value="ATF77876.1"/>
    <property type="molecule type" value="Genomic_DNA"/>
</dbReference>
<reference evidence="8" key="1">
    <citation type="submission" date="2017-09" db="EMBL/GenBank/DDBJ databases">
        <title>FDA dAtabase for Regulatory Grade micrObial Sequences (FDA-ARGOS): Supporting development and validation of Infectious Disease Dx tests.</title>
        <authorList>
            <person name="Minogue T."/>
            <person name="Wolcott M."/>
            <person name="Wasieloski L."/>
            <person name="Aguilar W."/>
            <person name="Moore D."/>
            <person name="Tallon L.J."/>
            <person name="Sadzewicz L."/>
            <person name="Ott S."/>
            <person name="Zhao X."/>
            <person name="Nagaraj S."/>
            <person name="Vavikolanu K."/>
            <person name="Aluvathingal J."/>
            <person name="Nadendla S."/>
            <person name="Sichtig H."/>
        </authorList>
    </citation>
    <scope>NUCLEOTIDE SEQUENCE [LARGE SCALE GENOMIC DNA]</scope>
    <source>
        <strain evidence="8">FDAARGOS_388</strain>
    </source>
</reference>
<feature type="transmembrane region" description="Helical" evidence="5">
    <location>
        <begin position="81"/>
        <end position="100"/>
    </location>
</feature>
<name>A0ABM6NTS2_BURCE</name>
<feature type="transmembrane region" description="Helical" evidence="5">
    <location>
        <begin position="286"/>
        <end position="305"/>
    </location>
</feature>
<feature type="transmembrane region" description="Helical" evidence="5">
    <location>
        <begin position="253"/>
        <end position="274"/>
    </location>
</feature>
<gene>
    <name evidence="7" type="ORF">CO711_10830</name>
</gene>
<feature type="transmembrane region" description="Helical" evidence="5">
    <location>
        <begin position="138"/>
        <end position="158"/>
    </location>
</feature>
<feature type="transmembrane region" description="Helical" evidence="5">
    <location>
        <begin position="404"/>
        <end position="423"/>
    </location>
</feature>
<dbReference type="RefSeq" id="WP_027788482.1">
    <property type="nucleotide sequence ID" value="NZ_BCNU01000055.1"/>
</dbReference>
<evidence type="ECO:0000256" key="3">
    <source>
        <dbReference type="ARBA" id="ARBA00022989"/>
    </source>
</evidence>
<feature type="transmembrane region" description="Helical" evidence="5">
    <location>
        <begin position="51"/>
        <end position="69"/>
    </location>
</feature>
<keyword evidence="2 5" id="KW-0812">Transmembrane</keyword>
<evidence type="ECO:0000256" key="1">
    <source>
        <dbReference type="ARBA" id="ARBA00004141"/>
    </source>
</evidence>
<dbReference type="InterPro" id="IPR036259">
    <property type="entry name" value="MFS_trans_sf"/>
</dbReference>
<evidence type="ECO:0000313" key="8">
    <source>
        <dbReference type="Proteomes" id="UP000218103"/>
    </source>
</evidence>
<keyword evidence="3 5" id="KW-1133">Transmembrane helix</keyword>
<feature type="transmembrane region" description="Helical" evidence="5">
    <location>
        <begin position="341"/>
        <end position="363"/>
    </location>
</feature>
<evidence type="ECO:0000259" key="6">
    <source>
        <dbReference type="PROSITE" id="PS50850"/>
    </source>
</evidence>
<feature type="transmembrane region" description="Helical" evidence="5">
    <location>
        <begin position="170"/>
        <end position="189"/>
    </location>
</feature>
<proteinExistence type="predicted"/>
<protein>
    <submittedName>
        <fullName evidence="7">MFS transporter</fullName>
    </submittedName>
</protein>
<dbReference type="InterPro" id="IPR005829">
    <property type="entry name" value="Sugar_transporter_CS"/>
</dbReference>
<feature type="domain" description="Major facilitator superfamily (MFS) profile" evidence="6">
    <location>
        <begin position="14"/>
        <end position="428"/>
    </location>
</feature>
<evidence type="ECO:0000256" key="2">
    <source>
        <dbReference type="ARBA" id="ARBA00022692"/>
    </source>
</evidence>
<dbReference type="InterPro" id="IPR020846">
    <property type="entry name" value="MFS_dom"/>
</dbReference>
<dbReference type="PROSITE" id="PS50850">
    <property type="entry name" value="MFS"/>
    <property type="match status" value="1"/>
</dbReference>
<evidence type="ECO:0000313" key="7">
    <source>
        <dbReference type="EMBL" id="ATF77876.1"/>
    </source>
</evidence>
<dbReference type="SUPFAM" id="SSF103473">
    <property type="entry name" value="MFS general substrate transporter"/>
    <property type="match status" value="1"/>
</dbReference>
<organism evidence="7 8">
    <name type="scientific">Burkholderia cepacia</name>
    <name type="common">Pseudomonas cepacia</name>
    <dbReference type="NCBI Taxonomy" id="292"/>
    <lineage>
        <taxon>Bacteria</taxon>
        <taxon>Pseudomonadati</taxon>
        <taxon>Pseudomonadota</taxon>
        <taxon>Betaproteobacteria</taxon>
        <taxon>Burkholderiales</taxon>
        <taxon>Burkholderiaceae</taxon>
        <taxon>Burkholderia</taxon>
        <taxon>Burkholderia cepacia complex</taxon>
    </lineage>
</organism>
<evidence type="ECO:0000256" key="5">
    <source>
        <dbReference type="SAM" id="Phobius"/>
    </source>
</evidence>
<sequence length="437" mass="43862">MNHPGASRHFYGWYVVAAAFAVTFVGFGSAYTFSAFVESLQRDFAASRGQISLVFSLAGFLYFGFGIVSGPLADRFGSRRLAVAGMLLTGAGLAAAGAAHTLLQVYVAYGLGVGFGVGCAYVPAVGAVQRWFVRRRGFASGLAVAGIGVGTLVMPPLASTLIAQVGWRGAYFTLAVIAVVIGSGMSLLIENDPRGRGLLPDGEAAHEPGGGAQVAGRSAGASVSGAAAGRQPVAASAPAGATVREAVMSRPFASLYAACLACSFGVFVPFVHLVPYALDHGVAPSTAVLLLGAIGVGSTAGRFFLGGLADRFGRRASLLAMFAGMAVALVAWAGAGTVATLAAFALVFGVFYGGWVAVLPAVVMDYFGGRNVSGIIGVLYTSVAFGTLIGPAAAGFIYDAGGGYLVPILASAAANAIAFAIVATTGRAPVAAHAVRG</sequence>
<dbReference type="InterPro" id="IPR011701">
    <property type="entry name" value="MFS"/>
</dbReference>
<dbReference type="InterPro" id="IPR050327">
    <property type="entry name" value="Proton-linked_MCT"/>
</dbReference>
<comment type="subcellular location">
    <subcellularLocation>
        <location evidence="1">Membrane</location>
        <topology evidence="1">Multi-pass membrane protein</topology>
    </subcellularLocation>
</comment>
<dbReference type="Proteomes" id="UP000218103">
    <property type="component" value="Chromosome 1"/>
</dbReference>
<dbReference type="PANTHER" id="PTHR11360:SF284">
    <property type="entry name" value="EG:103B4.3 PROTEIN-RELATED"/>
    <property type="match status" value="1"/>
</dbReference>
<dbReference type="PANTHER" id="PTHR11360">
    <property type="entry name" value="MONOCARBOXYLATE TRANSPORTER"/>
    <property type="match status" value="1"/>
</dbReference>
<evidence type="ECO:0000256" key="4">
    <source>
        <dbReference type="ARBA" id="ARBA00023136"/>
    </source>
</evidence>
<dbReference type="Pfam" id="PF07690">
    <property type="entry name" value="MFS_1"/>
    <property type="match status" value="1"/>
</dbReference>
<feature type="transmembrane region" description="Helical" evidence="5">
    <location>
        <begin position="317"/>
        <end position="335"/>
    </location>
</feature>
<dbReference type="PROSITE" id="PS00216">
    <property type="entry name" value="SUGAR_TRANSPORT_1"/>
    <property type="match status" value="1"/>
</dbReference>